<evidence type="ECO:0000313" key="10">
    <source>
        <dbReference type="Proteomes" id="UP001143372"/>
    </source>
</evidence>
<dbReference type="Pfam" id="PF00353">
    <property type="entry name" value="HemolysinCabind"/>
    <property type="match status" value="11"/>
</dbReference>
<evidence type="ECO:0000256" key="7">
    <source>
        <dbReference type="ARBA" id="ARBA00023136"/>
    </source>
</evidence>
<keyword evidence="4" id="KW-0800">Toxin</keyword>
<dbReference type="InterPro" id="IPR003995">
    <property type="entry name" value="RTX_toxin_determinant-A"/>
</dbReference>
<dbReference type="PANTHER" id="PTHR38340:SF1">
    <property type="entry name" value="S-LAYER PROTEIN"/>
    <property type="match status" value="1"/>
</dbReference>
<dbReference type="InterPro" id="IPR011049">
    <property type="entry name" value="Serralysin-like_metalloprot_C"/>
</dbReference>
<evidence type="ECO:0008006" key="11">
    <source>
        <dbReference type="Google" id="ProtNLM"/>
    </source>
</evidence>
<dbReference type="PRINTS" id="PR01488">
    <property type="entry name" value="RTXTOXINA"/>
</dbReference>
<evidence type="ECO:0000256" key="6">
    <source>
        <dbReference type="ARBA" id="ARBA00023026"/>
    </source>
</evidence>
<feature type="region of interest" description="Disordered" evidence="8">
    <location>
        <begin position="212"/>
        <end position="238"/>
    </location>
</feature>
<dbReference type="AlphaFoldDB" id="A0A9W6J4B1"/>
<dbReference type="GO" id="GO:0016020">
    <property type="term" value="C:membrane"/>
    <property type="evidence" value="ECO:0007669"/>
    <property type="project" value="UniProtKB-SubCell"/>
</dbReference>
<name>A0A9W6J4B1_9HYPH</name>
<dbReference type="GO" id="GO:0005509">
    <property type="term" value="F:calcium ion binding"/>
    <property type="evidence" value="ECO:0007669"/>
    <property type="project" value="InterPro"/>
</dbReference>
<dbReference type="PROSITE" id="PS00330">
    <property type="entry name" value="HEMOLYSIN_CALCIUM"/>
    <property type="match status" value="5"/>
</dbReference>
<dbReference type="InterPro" id="IPR050557">
    <property type="entry name" value="RTX_toxin/Mannuronan_C5-epim"/>
</dbReference>
<dbReference type="GO" id="GO:0005576">
    <property type="term" value="C:extracellular region"/>
    <property type="evidence" value="ECO:0007669"/>
    <property type="project" value="UniProtKB-SubCell"/>
</dbReference>
<gene>
    <name evidence="9" type="ORF">GCM10008179_27470</name>
</gene>
<reference evidence="9" key="1">
    <citation type="journal article" date="2014" name="Int. J. Syst. Evol. Microbiol.">
        <title>Complete genome sequence of Corynebacterium casei LMG S-19264T (=DSM 44701T), isolated from a smear-ripened cheese.</title>
        <authorList>
            <consortium name="US DOE Joint Genome Institute (JGI-PGF)"/>
            <person name="Walter F."/>
            <person name="Albersmeier A."/>
            <person name="Kalinowski J."/>
            <person name="Ruckert C."/>
        </authorList>
    </citation>
    <scope>NUCLEOTIDE SEQUENCE</scope>
    <source>
        <strain evidence="9">VKM B-2347</strain>
    </source>
</reference>
<dbReference type="Proteomes" id="UP001143372">
    <property type="component" value="Unassembled WGS sequence"/>
</dbReference>
<keyword evidence="3" id="KW-0964">Secreted</keyword>
<proteinExistence type="predicted"/>
<dbReference type="PRINTS" id="PR00313">
    <property type="entry name" value="CABNDNGRPT"/>
</dbReference>
<keyword evidence="7" id="KW-0472">Membrane</keyword>
<dbReference type="InterPro" id="IPR018511">
    <property type="entry name" value="Hemolysin-typ_Ca-bd_CS"/>
</dbReference>
<evidence type="ECO:0000256" key="5">
    <source>
        <dbReference type="ARBA" id="ARBA00022737"/>
    </source>
</evidence>
<dbReference type="RefSeq" id="WP_271169345.1">
    <property type="nucleotide sequence ID" value="NZ_BSFI01000020.1"/>
</dbReference>
<evidence type="ECO:0000256" key="8">
    <source>
        <dbReference type="SAM" id="MobiDB-lite"/>
    </source>
</evidence>
<dbReference type="InterPro" id="IPR001343">
    <property type="entry name" value="Hemolysn_Ca-bd"/>
</dbReference>
<protein>
    <recommendedName>
        <fullName evidence="11">Calcium-binding protein</fullName>
    </recommendedName>
</protein>
<keyword evidence="5" id="KW-0677">Repeat</keyword>
<sequence>MATVTGTDESERLDGADGVTGLADSIFGYAGDDTIDAGDGDDTIYGGAGADRMEGGGGYDWVSYLLSTAVVVNMASYGGATGGEAQGDNLFSIEGLIGSSYADTITGDSSDNTVKAGRGADSVDGSYGADTLYGENDNDTLIGGLGLDRLYGGAGNDYLGGGDDIDILEGGDGNDTINAGAGNDHIGYSAAEGVGDDLMRGDAGNDYIYDNSGRNTLDGGEGEDTLQGGADADRLDGGTENDTLGAAAGADTIFGGSGDDYISAGAGGDSIDGGDGFDKLYFFYSAAGVMVDLATGVGSGGDAEGDVYAGVEFVWATNFDDSLVGDGEDNELYSAAGADTIDGGGGADTIGGGAGADRLTGGSGTDLLTYFDTYESVRINLATNAVSGGAAQSDVISGFENVTGADSDLDQGGDDTLTGAPGSNVITGLGGDDLIDGGAGDDTLIGDEGFSGFYGEDTFKGGAGFDLMDGGGGVDTVDYSASGAAVEINLGVGAGTGGDAAGDQLRFIENAIGSGKADKLTGSADANLLDGRAGADTLTGGLGDDDYYIDNASDHAIEKDGEGNDRVVSAISYSLAGEYIERLRLTGSGDIDATGNSLNNTIAGNSGDNLIDGGKGADAMAGAKGDDDYVVQSAGDTAVELDGQGDDRVLSSVSYSLAGQFIERLRLTGDGDVNGTGNTLANKIAGNSGDNVLDGGKGADQISGGSGHDTFVFANALGASNVDTIIDFKAADDTIRLENAVFTGLSAGALAASAFYAGTAAHDSSDRIIYNASTGALLFDRDGAGATYAAVKFATLENHSTITNADFVLV</sequence>
<comment type="caution">
    <text evidence="9">The sequence shown here is derived from an EMBL/GenBank/DDBJ whole genome shotgun (WGS) entry which is preliminary data.</text>
</comment>
<evidence type="ECO:0000256" key="2">
    <source>
        <dbReference type="ARBA" id="ARBA00004613"/>
    </source>
</evidence>
<dbReference type="GO" id="GO:0090729">
    <property type="term" value="F:toxin activity"/>
    <property type="evidence" value="ECO:0007669"/>
    <property type="project" value="UniProtKB-KW"/>
</dbReference>
<dbReference type="Gene3D" id="2.150.10.10">
    <property type="entry name" value="Serralysin-like metalloprotease, C-terminal"/>
    <property type="match status" value="7"/>
</dbReference>
<dbReference type="PANTHER" id="PTHR38340">
    <property type="entry name" value="S-LAYER PROTEIN"/>
    <property type="match status" value="1"/>
</dbReference>
<evidence type="ECO:0000313" key="9">
    <source>
        <dbReference type="EMBL" id="GLK69109.1"/>
    </source>
</evidence>
<keyword evidence="10" id="KW-1185">Reference proteome</keyword>
<reference evidence="9" key="2">
    <citation type="submission" date="2023-01" db="EMBL/GenBank/DDBJ databases">
        <authorList>
            <person name="Sun Q."/>
            <person name="Evtushenko L."/>
        </authorList>
    </citation>
    <scope>NUCLEOTIDE SEQUENCE</scope>
    <source>
        <strain evidence="9">VKM B-2347</strain>
    </source>
</reference>
<evidence type="ECO:0000256" key="1">
    <source>
        <dbReference type="ARBA" id="ARBA00004370"/>
    </source>
</evidence>
<organism evidence="9 10">
    <name type="scientific">Hansschlegelia plantiphila</name>
    <dbReference type="NCBI Taxonomy" id="374655"/>
    <lineage>
        <taxon>Bacteria</taxon>
        <taxon>Pseudomonadati</taxon>
        <taxon>Pseudomonadota</taxon>
        <taxon>Alphaproteobacteria</taxon>
        <taxon>Hyphomicrobiales</taxon>
        <taxon>Methylopilaceae</taxon>
        <taxon>Hansschlegelia</taxon>
    </lineage>
</organism>
<comment type="subcellular location">
    <subcellularLocation>
        <location evidence="1">Membrane</location>
    </subcellularLocation>
    <subcellularLocation>
        <location evidence="2">Secreted</location>
    </subcellularLocation>
</comment>
<dbReference type="EMBL" id="BSFI01000020">
    <property type="protein sequence ID" value="GLK69109.1"/>
    <property type="molecule type" value="Genomic_DNA"/>
</dbReference>
<keyword evidence="6" id="KW-0843">Virulence</keyword>
<evidence type="ECO:0000256" key="3">
    <source>
        <dbReference type="ARBA" id="ARBA00022525"/>
    </source>
</evidence>
<accession>A0A9W6J4B1</accession>
<evidence type="ECO:0000256" key="4">
    <source>
        <dbReference type="ARBA" id="ARBA00022656"/>
    </source>
</evidence>
<dbReference type="SUPFAM" id="SSF51120">
    <property type="entry name" value="beta-Roll"/>
    <property type="match status" value="5"/>
</dbReference>